<evidence type="ECO:0000313" key="2">
    <source>
        <dbReference type="Proteomes" id="UP000298030"/>
    </source>
</evidence>
<keyword evidence="2" id="KW-1185">Reference proteome</keyword>
<organism evidence="1 2">
    <name type="scientific">Coprinellus micaceus</name>
    <name type="common">Glistening ink-cap mushroom</name>
    <name type="synonym">Coprinus micaceus</name>
    <dbReference type="NCBI Taxonomy" id="71717"/>
    <lineage>
        <taxon>Eukaryota</taxon>
        <taxon>Fungi</taxon>
        <taxon>Dikarya</taxon>
        <taxon>Basidiomycota</taxon>
        <taxon>Agaricomycotina</taxon>
        <taxon>Agaricomycetes</taxon>
        <taxon>Agaricomycetidae</taxon>
        <taxon>Agaricales</taxon>
        <taxon>Agaricineae</taxon>
        <taxon>Psathyrellaceae</taxon>
        <taxon>Coprinellus</taxon>
    </lineage>
</organism>
<sequence length="83" mass="9354">MLWALLDCGRPCWGHRAPASRPRIMQLGNPVGISLFANPVASPVMAPDPKSGWESADGHKRKERVRQEITIPHFVCEWVFMCI</sequence>
<dbReference type="Proteomes" id="UP000298030">
    <property type="component" value="Unassembled WGS sequence"/>
</dbReference>
<proteinExistence type="predicted"/>
<dbReference type="EMBL" id="QPFP01000067">
    <property type="protein sequence ID" value="TEB24392.1"/>
    <property type="molecule type" value="Genomic_DNA"/>
</dbReference>
<evidence type="ECO:0000313" key="1">
    <source>
        <dbReference type="EMBL" id="TEB24392.1"/>
    </source>
</evidence>
<gene>
    <name evidence="1" type="ORF">FA13DRAFT_1317435</name>
</gene>
<accession>A0A4Y7SRI2</accession>
<reference evidence="1 2" key="1">
    <citation type="journal article" date="2019" name="Nat. Ecol. Evol.">
        <title>Megaphylogeny resolves global patterns of mushroom evolution.</title>
        <authorList>
            <person name="Varga T."/>
            <person name="Krizsan K."/>
            <person name="Foldi C."/>
            <person name="Dima B."/>
            <person name="Sanchez-Garcia M."/>
            <person name="Sanchez-Ramirez S."/>
            <person name="Szollosi G.J."/>
            <person name="Szarkandi J.G."/>
            <person name="Papp V."/>
            <person name="Albert L."/>
            <person name="Andreopoulos W."/>
            <person name="Angelini C."/>
            <person name="Antonin V."/>
            <person name="Barry K.W."/>
            <person name="Bougher N.L."/>
            <person name="Buchanan P."/>
            <person name="Buyck B."/>
            <person name="Bense V."/>
            <person name="Catcheside P."/>
            <person name="Chovatia M."/>
            <person name="Cooper J."/>
            <person name="Damon W."/>
            <person name="Desjardin D."/>
            <person name="Finy P."/>
            <person name="Geml J."/>
            <person name="Haridas S."/>
            <person name="Hughes K."/>
            <person name="Justo A."/>
            <person name="Karasinski D."/>
            <person name="Kautmanova I."/>
            <person name="Kiss B."/>
            <person name="Kocsube S."/>
            <person name="Kotiranta H."/>
            <person name="LaButti K.M."/>
            <person name="Lechner B.E."/>
            <person name="Liimatainen K."/>
            <person name="Lipzen A."/>
            <person name="Lukacs Z."/>
            <person name="Mihaltcheva S."/>
            <person name="Morgado L.N."/>
            <person name="Niskanen T."/>
            <person name="Noordeloos M.E."/>
            <person name="Ohm R.A."/>
            <person name="Ortiz-Santana B."/>
            <person name="Ovrebo C."/>
            <person name="Racz N."/>
            <person name="Riley R."/>
            <person name="Savchenko A."/>
            <person name="Shiryaev A."/>
            <person name="Soop K."/>
            <person name="Spirin V."/>
            <person name="Szebenyi C."/>
            <person name="Tomsovsky M."/>
            <person name="Tulloss R.E."/>
            <person name="Uehling J."/>
            <person name="Grigoriev I.V."/>
            <person name="Vagvolgyi C."/>
            <person name="Papp T."/>
            <person name="Martin F.M."/>
            <person name="Miettinen O."/>
            <person name="Hibbett D.S."/>
            <person name="Nagy L.G."/>
        </authorList>
    </citation>
    <scope>NUCLEOTIDE SEQUENCE [LARGE SCALE GENOMIC DNA]</scope>
    <source>
        <strain evidence="1 2">FP101781</strain>
    </source>
</reference>
<comment type="caution">
    <text evidence="1">The sequence shown here is derived from an EMBL/GenBank/DDBJ whole genome shotgun (WGS) entry which is preliminary data.</text>
</comment>
<name>A0A4Y7SRI2_COPMI</name>
<dbReference type="AlphaFoldDB" id="A0A4Y7SRI2"/>
<protein>
    <submittedName>
        <fullName evidence="1">Uncharacterized protein</fullName>
    </submittedName>
</protein>